<name>A0AB39R514_9ACTN</name>
<organism evidence="2">
    <name type="scientific">Streptomyces sp. R39</name>
    <dbReference type="NCBI Taxonomy" id="3238631"/>
    <lineage>
        <taxon>Bacteria</taxon>
        <taxon>Bacillati</taxon>
        <taxon>Actinomycetota</taxon>
        <taxon>Actinomycetes</taxon>
        <taxon>Kitasatosporales</taxon>
        <taxon>Streptomycetaceae</taxon>
        <taxon>Streptomyces</taxon>
    </lineage>
</organism>
<protein>
    <recommendedName>
        <fullName evidence="3">GNAT family N-acetyltransferase</fullName>
    </recommendedName>
</protein>
<keyword evidence="2" id="KW-0614">Plasmid</keyword>
<dbReference type="EMBL" id="CP163442">
    <property type="protein sequence ID" value="XDQ50042.1"/>
    <property type="molecule type" value="Genomic_DNA"/>
</dbReference>
<dbReference type="RefSeq" id="WP_369228567.1">
    <property type="nucleotide sequence ID" value="NZ_CP163442.1"/>
</dbReference>
<evidence type="ECO:0000256" key="1">
    <source>
        <dbReference type="SAM" id="MobiDB-lite"/>
    </source>
</evidence>
<accession>A0AB39R514</accession>
<reference evidence="2" key="1">
    <citation type="submission" date="2024-07" db="EMBL/GenBank/DDBJ databases">
        <authorList>
            <person name="Yu S.T."/>
        </authorList>
    </citation>
    <scope>NUCLEOTIDE SEQUENCE</scope>
    <source>
        <strain evidence="2">R39</strain>
        <plasmid evidence="2">unnamed1</plasmid>
    </source>
</reference>
<geneLocation type="plasmid" evidence="2">
    <name>unnamed1</name>
</geneLocation>
<sequence length="359" mass="38315">MSKSHGRKSRARNTSRSRGAAYAAANAGTLHQHDSGPSNTDLQPGNPGGWGVDTAPDMRTASALIGACLERCAPCQQSLAAKLLAEDPIVLAVTAGSVYSLLAADEQDAGSLASGAGQVFFRALKSSPPGDGRSMVRCVELLSREERSALLEDALDLWMFFGHKHPGLMRAQTTGQRSASPFTFTVPGSDPEDAEPGTVLDLSGLAHPARYGVRADMTLTGFGRVASVALVPDPESPEAGYEDLHERLAWEPYIPEGLPEEDPAWVLKVHETNGTLLGIVRLLDATLLPDSPREWRPDAYDVILWSAPEPNPVSAAWLETARERGSALLYGPLDLAPATPLGLSRLLAVHARCVFTDRL</sequence>
<evidence type="ECO:0008006" key="3">
    <source>
        <dbReference type="Google" id="ProtNLM"/>
    </source>
</evidence>
<feature type="region of interest" description="Disordered" evidence="1">
    <location>
        <begin position="1"/>
        <end position="55"/>
    </location>
</feature>
<feature type="compositionally biased region" description="Basic residues" evidence="1">
    <location>
        <begin position="1"/>
        <end position="15"/>
    </location>
</feature>
<proteinExistence type="predicted"/>
<dbReference type="AlphaFoldDB" id="A0AB39R514"/>
<evidence type="ECO:0000313" key="2">
    <source>
        <dbReference type="EMBL" id="XDQ50042.1"/>
    </source>
</evidence>
<gene>
    <name evidence="2" type="ORF">AB5J52_48870</name>
</gene>